<evidence type="ECO:0000256" key="6">
    <source>
        <dbReference type="ARBA" id="ARBA00023136"/>
    </source>
</evidence>
<keyword evidence="6 7" id="KW-0472">Membrane</keyword>
<evidence type="ECO:0000256" key="3">
    <source>
        <dbReference type="ARBA" id="ARBA00022475"/>
    </source>
</evidence>
<dbReference type="GO" id="GO:0006465">
    <property type="term" value="P:signal peptide processing"/>
    <property type="evidence" value="ECO:0007669"/>
    <property type="project" value="TreeGrafter"/>
</dbReference>
<reference evidence="10 11" key="1">
    <citation type="journal article" date="2018" name="Nat. Biotechnol.">
        <title>A standardized bacterial taxonomy based on genome phylogeny substantially revises the tree of life.</title>
        <authorList>
            <person name="Parks D.H."/>
            <person name="Chuvochina M."/>
            <person name="Waite D.W."/>
            <person name="Rinke C."/>
            <person name="Skarshewski A."/>
            <person name="Chaumeil P.A."/>
            <person name="Hugenholtz P."/>
        </authorList>
    </citation>
    <scope>NUCLEOTIDE SEQUENCE [LARGE SCALE GENOMIC DNA]</scope>
    <source>
        <strain evidence="10">UBA9905</strain>
    </source>
</reference>
<dbReference type="EMBL" id="DQBS01000190">
    <property type="protein sequence ID" value="HCO70593.1"/>
    <property type="molecule type" value="Genomic_DNA"/>
</dbReference>
<comment type="caution">
    <text evidence="10">The sequence shown here is derived from an EMBL/GenBank/DDBJ whole genome shotgun (WGS) entry which is preliminary data.</text>
</comment>
<keyword evidence="4 7" id="KW-0812">Transmembrane</keyword>
<evidence type="ECO:0000259" key="8">
    <source>
        <dbReference type="Pfam" id="PF01478"/>
    </source>
</evidence>
<dbReference type="PANTHER" id="PTHR30487">
    <property type="entry name" value="TYPE 4 PREPILIN-LIKE PROTEINS LEADER PEPTIDE-PROCESSING ENZYME"/>
    <property type="match status" value="1"/>
</dbReference>
<dbReference type="Proteomes" id="UP000264215">
    <property type="component" value="Unassembled WGS sequence"/>
</dbReference>
<dbReference type="Pfam" id="PF06750">
    <property type="entry name" value="A24_N_bact"/>
    <property type="match status" value="1"/>
</dbReference>
<feature type="domain" description="Prepilin peptidase A24 N-terminal" evidence="9">
    <location>
        <begin position="15"/>
        <end position="96"/>
    </location>
</feature>
<evidence type="ECO:0000313" key="10">
    <source>
        <dbReference type="EMBL" id="HCO70593.1"/>
    </source>
</evidence>
<organism evidence="10 11">
    <name type="scientific">Mesotoga infera</name>
    <dbReference type="NCBI Taxonomy" id="1236046"/>
    <lineage>
        <taxon>Bacteria</taxon>
        <taxon>Thermotogati</taxon>
        <taxon>Thermotogota</taxon>
        <taxon>Thermotogae</taxon>
        <taxon>Kosmotogales</taxon>
        <taxon>Kosmotogaceae</taxon>
        <taxon>Mesotoga</taxon>
    </lineage>
</organism>
<dbReference type="AlphaFoldDB" id="A0A3D3TQ55"/>
<dbReference type="Pfam" id="PF01478">
    <property type="entry name" value="Peptidase_A24"/>
    <property type="match status" value="1"/>
</dbReference>
<accession>A0A3D3TQ55</accession>
<dbReference type="GO" id="GO:0004190">
    <property type="term" value="F:aspartic-type endopeptidase activity"/>
    <property type="evidence" value="ECO:0007669"/>
    <property type="project" value="InterPro"/>
</dbReference>
<dbReference type="GO" id="GO:0005886">
    <property type="term" value="C:plasma membrane"/>
    <property type="evidence" value="ECO:0007669"/>
    <property type="project" value="UniProtKB-SubCell"/>
</dbReference>
<gene>
    <name evidence="10" type="ORF">DIT26_08510</name>
</gene>
<evidence type="ECO:0000256" key="5">
    <source>
        <dbReference type="ARBA" id="ARBA00022989"/>
    </source>
</evidence>
<feature type="transmembrane region" description="Helical" evidence="7">
    <location>
        <begin position="185"/>
        <end position="215"/>
    </location>
</feature>
<proteinExistence type="inferred from homology"/>
<keyword evidence="5 7" id="KW-1133">Transmembrane helix</keyword>
<protein>
    <submittedName>
        <fullName evidence="10">Prepilin peptidase</fullName>
    </submittedName>
</protein>
<comment type="subcellular location">
    <subcellularLocation>
        <location evidence="1">Cell membrane</location>
        <topology evidence="1">Multi-pass membrane protein</topology>
    </subcellularLocation>
</comment>
<evidence type="ECO:0000256" key="4">
    <source>
        <dbReference type="ARBA" id="ARBA00022692"/>
    </source>
</evidence>
<feature type="domain" description="Prepilin type IV endopeptidase peptidase" evidence="8">
    <location>
        <begin position="109"/>
        <end position="212"/>
    </location>
</feature>
<evidence type="ECO:0000256" key="7">
    <source>
        <dbReference type="SAM" id="Phobius"/>
    </source>
</evidence>
<feature type="transmembrane region" description="Helical" evidence="7">
    <location>
        <begin position="90"/>
        <end position="120"/>
    </location>
</feature>
<feature type="transmembrane region" description="Helical" evidence="7">
    <location>
        <begin position="126"/>
        <end position="145"/>
    </location>
</feature>
<dbReference type="InterPro" id="IPR010627">
    <property type="entry name" value="Prepilin_pept_A24_N"/>
</dbReference>
<feature type="transmembrane region" description="Helical" evidence="7">
    <location>
        <begin position="235"/>
        <end position="254"/>
    </location>
</feature>
<sequence length="256" mass="28425">MWDYLVFRVPIFFFFGLIFGSFSNALIFRIPSKEYSMTSPRRSFCPHCKHELSWKDNLPVISYIFLGGKCRYCGKPISARYPFVELLTAVLYALNASLFTLPGAISISVLSTGLIVSSFIDLKHYMIPDLGVILVGVGAFTWSIVEDRFPLNLVYALLVTGAMVAFFLIANHVRKDSFGFGDVELLAALSLATGIVGSLYTIMIASFAALIVYAINAAAKGKRFDRRAQLPFGPFIAIGGYSTIIFLDFIEVLYRV</sequence>
<dbReference type="Gene3D" id="1.20.120.1220">
    <property type="match status" value="1"/>
</dbReference>
<comment type="similarity">
    <text evidence="2">Belongs to the peptidase A24 family.</text>
</comment>
<feature type="transmembrane region" description="Helical" evidence="7">
    <location>
        <begin position="152"/>
        <end position="173"/>
    </location>
</feature>
<evidence type="ECO:0000259" key="9">
    <source>
        <dbReference type="Pfam" id="PF06750"/>
    </source>
</evidence>
<dbReference type="PANTHER" id="PTHR30487:SF0">
    <property type="entry name" value="PREPILIN LEADER PEPTIDASE_N-METHYLTRANSFERASE-RELATED"/>
    <property type="match status" value="1"/>
</dbReference>
<keyword evidence="3" id="KW-1003">Cell membrane</keyword>
<dbReference type="InterPro" id="IPR050882">
    <property type="entry name" value="Prepilin_peptidase/N-MTase"/>
</dbReference>
<evidence type="ECO:0000256" key="1">
    <source>
        <dbReference type="ARBA" id="ARBA00004651"/>
    </source>
</evidence>
<evidence type="ECO:0000313" key="11">
    <source>
        <dbReference type="Proteomes" id="UP000264215"/>
    </source>
</evidence>
<dbReference type="InterPro" id="IPR000045">
    <property type="entry name" value="Prepilin_IV_endopep_pep"/>
</dbReference>
<name>A0A3D3TQ55_9BACT</name>
<evidence type="ECO:0000256" key="2">
    <source>
        <dbReference type="ARBA" id="ARBA00005801"/>
    </source>
</evidence>
<feature type="transmembrane region" description="Helical" evidence="7">
    <location>
        <begin position="6"/>
        <end position="28"/>
    </location>
</feature>